<gene>
    <name evidence="3" type="ORF">SSV_2154</name>
</gene>
<proteinExistence type="predicted"/>
<dbReference type="PIRSF" id="PIRSF034300">
    <property type="entry name" value="UCP034300"/>
    <property type="match status" value="1"/>
</dbReference>
<dbReference type="InterPro" id="IPR014590">
    <property type="entry name" value="UCP034300_MORN_rpt-cont"/>
</dbReference>
<protein>
    <recommendedName>
        <fullName evidence="5">MORN repeat protein</fullName>
    </recommendedName>
</protein>
<evidence type="ECO:0000313" key="3">
    <source>
        <dbReference type="EMBL" id="CEL91426.1"/>
    </source>
</evidence>
<keyword evidence="2" id="KW-0472">Membrane</keyword>
<dbReference type="PANTHER" id="PTHR43215:SF14">
    <property type="entry name" value="RADIAL SPOKE HEAD 1 HOMOLOG"/>
    <property type="match status" value="1"/>
</dbReference>
<keyword evidence="2" id="KW-0812">Transmembrane</keyword>
<evidence type="ECO:0000313" key="4">
    <source>
        <dbReference type="Proteomes" id="UP000183504"/>
    </source>
</evidence>
<keyword evidence="1" id="KW-0677">Repeat</keyword>
<evidence type="ECO:0008006" key="5">
    <source>
        <dbReference type="Google" id="ProtNLM"/>
    </source>
</evidence>
<feature type="transmembrane region" description="Helical" evidence="2">
    <location>
        <begin position="24"/>
        <end position="44"/>
    </location>
</feature>
<dbReference type="RefSeq" id="WP_176693611.1">
    <property type="nucleotide sequence ID" value="NZ_CDMW01000001.1"/>
</dbReference>
<dbReference type="SUPFAM" id="SSF82185">
    <property type="entry name" value="Histone H3 K4-specific methyltransferase SET7/9 N-terminal domain"/>
    <property type="match status" value="1"/>
</dbReference>
<dbReference type="Proteomes" id="UP000183504">
    <property type="component" value="Unassembled WGS sequence"/>
</dbReference>
<dbReference type="Pfam" id="PF02493">
    <property type="entry name" value="MORN"/>
    <property type="match status" value="4"/>
</dbReference>
<keyword evidence="2" id="KW-1133">Transmembrane helix</keyword>
<name>A0A0B7GP22_STRSA</name>
<dbReference type="InterPro" id="IPR003409">
    <property type="entry name" value="MORN"/>
</dbReference>
<dbReference type="AlphaFoldDB" id="A0A0B7GP22"/>
<dbReference type="Gene3D" id="2.20.110.10">
    <property type="entry name" value="Histone H3 K4-specific methyltransferase SET7/9 N-terminal domain"/>
    <property type="match status" value="2"/>
</dbReference>
<evidence type="ECO:0000256" key="1">
    <source>
        <dbReference type="ARBA" id="ARBA00022737"/>
    </source>
</evidence>
<accession>A0A0B7GP22</accession>
<dbReference type="PANTHER" id="PTHR43215">
    <property type="entry name" value="RADIAL SPOKE HEAD 1 HOMOLOG"/>
    <property type="match status" value="1"/>
</dbReference>
<evidence type="ECO:0000256" key="2">
    <source>
        <dbReference type="SAM" id="Phobius"/>
    </source>
</evidence>
<organism evidence="3 4">
    <name type="scientific">Streptococcus sanguinis</name>
    <dbReference type="NCBI Taxonomy" id="1305"/>
    <lineage>
        <taxon>Bacteria</taxon>
        <taxon>Bacillati</taxon>
        <taxon>Bacillota</taxon>
        <taxon>Bacilli</taxon>
        <taxon>Lactobacillales</taxon>
        <taxon>Streptococcaceae</taxon>
        <taxon>Streptococcus</taxon>
    </lineage>
</organism>
<reference evidence="3 4" key="1">
    <citation type="submission" date="2015-01" db="EMBL/GenBank/DDBJ databases">
        <authorList>
            <person name="Pelicic Vladimir"/>
        </authorList>
    </citation>
    <scope>NUCLEOTIDE SEQUENCE [LARGE SCALE GENOMIC DNA]</scope>
    <source>
        <strain evidence="3 4">2908</strain>
    </source>
</reference>
<dbReference type="EMBL" id="CDMW01000001">
    <property type="protein sequence ID" value="CEL91426.1"/>
    <property type="molecule type" value="Genomic_DNA"/>
</dbReference>
<dbReference type="SMART" id="SM00698">
    <property type="entry name" value="MORN"/>
    <property type="match status" value="3"/>
</dbReference>
<sequence length="141" mass="15591">MDRNMDKVKEFYDKYKVYLTRQNLELLAVTVIVLSAILVFTSGIPGKGVLTLDQGKIKYDGTLVRGKMNGQGTMTFQNGDSYSGQFRNGIFDGKGTFTSEAGWKYEGDFSKGQADGQGKLTTEGNVVYEGTFKQGIYQNAH</sequence>